<sequence length="272" mass="30531">MGRTVGIRFKTGGKIYDFDCGVFVLQKGDAVIVETEKGLGLGTVARIPVEQDNGDGGGKGEAQLKKVFRKATEEDFEQRNKNKTLEQEAHTYCLQCIRSLGLKMNLFAVEATFDASRLTFFFTADGRVDFRQLVKMLVKQFRARIEMRQVGIRNQAKMCGGLGRCGREFCCSSFMEKFDPVSIRMAKEQGLSLNPTKISGQCGRLMCCLTFENKVYQELKANFPGMGKMVTTKEHSGKVIRLNYLQQTISLRTEDNQEVEVSVDEIIGNKAK</sequence>
<evidence type="ECO:0000313" key="2">
    <source>
        <dbReference type="EMBL" id="MCJ8502784.1"/>
    </source>
</evidence>
<dbReference type="InterPro" id="IPR007557">
    <property type="entry name" value="PSP1_C"/>
</dbReference>
<reference evidence="2" key="1">
    <citation type="submission" date="2022-04" db="EMBL/GenBank/DDBJ databases">
        <title>Desulfatitalea alkaliphila sp. nov., a novel anaerobic sulfate-reducing bacterium isolated from terrestrial mud volcano, Taman Peninsula, Russia.</title>
        <authorList>
            <person name="Khomyakova M.A."/>
            <person name="Merkel A.Y."/>
            <person name="Slobodkin A.I."/>
        </authorList>
    </citation>
    <scope>NUCLEOTIDE SEQUENCE</scope>
    <source>
        <strain evidence="2">M08but</strain>
    </source>
</reference>
<dbReference type="Pfam" id="PF04468">
    <property type="entry name" value="PSP1"/>
    <property type="match status" value="1"/>
</dbReference>
<dbReference type="InterPro" id="IPR047767">
    <property type="entry name" value="PSP1-like"/>
</dbReference>
<comment type="caution">
    <text evidence="2">The sequence shown here is derived from an EMBL/GenBank/DDBJ whole genome shotgun (WGS) entry which is preliminary data.</text>
</comment>
<dbReference type="PANTHER" id="PTHR43830">
    <property type="entry name" value="PROTEIN PSP1"/>
    <property type="match status" value="1"/>
</dbReference>
<accession>A0AA41UKY4</accession>
<evidence type="ECO:0000313" key="3">
    <source>
        <dbReference type="Proteomes" id="UP001165427"/>
    </source>
</evidence>
<dbReference type="PANTHER" id="PTHR43830:SF3">
    <property type="entry name" value="PROTEIN PSP1"/>
    <property type="match status" value="1"/>
</dbReference>
<dbReference type="AlphaFoldDB" id="A0AA41UKY4"/>
<dbReference type="NCBIfam" id="NF041131">
    <property type="entry name" value="RicT_YaaT_fam"/>
    <property type="match status" value="1"/>
</dbReference>
<keyword evidence="3" id="KW-1185">Reference proteome</keyword>
<dbReference type="RefSeq" id="WP_246914133.1">
    <property type="nucleotide sequence ID" value="NZ_JALJRB010000033.1"/>
</dbReference>
<proteinExistence type="predicted"/>
<name>A0AA41UKY4_9BACT</name>
<feature type="domain" description="PSP1 C-terminal" evidence="1">
    <location>
        <begin position="65"/>
        <end position="150"/>
    </location>
</feature>
<dbReference type="GO" id="GO:0005737">
    <property type="term" value="C:cytoplasm"/>
    <property type="evidence" value="ECO:0007669"/>
    <property type="project" value="TreeGrafter"/>
</dbReference>
<dbReference type="Proteomes" id="UP001165427">
    <property type="component" value="Unassembled WGS sequence"/>
</dbReference>
<dbReference type="PROSITE" id="PS51411">
    <property type="entry name" value="PSP1_C"/>
    <property type="match status" value="1"/>
</dbReference>
<protein>
    <submittedName>
        <fullName evidence="2">Stage 0 sporulation family protein</fullName>
    </submittedName>
</protein>
<evidence type="ECO:0000259" key="1">
    <source>
        <dbReference type="PROSITE" id="PS51411"/>
    </source>
</evidence>
<gene>
    <name evidence="2" type="ORF">MRX98_19565</name>
</gene>
<dbReference type="EMBL" id="JALJRB010000033">
    <property type="protein sequence ID" value="MCJ8502784.1"/>
    <property type="molecule type" value="Genomic_DNA"/>
</dbReference>
<organism evidence="2 3">
    <name type="scientific">Desulfatitalea alkaliphila</name>
    <dbReference type="NCBI Taxonomy" id="2929485"/>
    <lineage>
        <taxon>Bacteria</taxon>
        <taxon>Pseudomonadati</taxon>
        <taxon>Thermodesulfobacteriota</taxon>
        <taxon>Desulfobacteria</taxon>
        <taxon>Desulfobacterales</taxon>
        <taxon>Desulfosarcinaceae</taxon>
        <taxon>Desulfatitalea</taxon>
    </lineage>
</organism>